<evidence type="ECO:0000256" key="1">
    <source>
        <dbReference type="SAM" id="Phobius"/>
    </source>
</evidence>
<gene>
    <name evidence="2" type="ORF">ACFSYC_13935</name>
</gene>
<keyword evidence="1" id="KW-0472">Membrane</keyword>
<keyword evidence="3" id="KW-1185">Reference proteome</keyword>
<keyword evidence="1" id="KW-1133">Transmembrane helix</keyword>
<dbReference type="RefSeq" id="WP_377128776.1">
    <property type="nucleotide sequence ID" value="NZ_JBHUON010000017.1"/>
</dbReference>
<sequence length="178" mass="19432">MKKIVLVCGLIAGLIAGGWAVFFISMCYKNASLENGMIYGYTAMLVGFSLIFVGIKNYRDNYLGGSISFGAAFKMGLMIAFIASSVYVVMWAIDYHFFVPDFDVVFSQHEVAKLQAAGASQAAITAKTAEMAQFTQDYKNPLYFIGMTYIEILPVGILVSVIAALILKKKKQDNIATA</sequence>
<name>A0ABW5XPT8_9SPHI</name>
<dbReference type="InterPro" id="IPR025250">
    <property type="entry name" value="DUF4199"/>
</dbReference>
<reference evidence="3" key="1">
    <citation type="journal article" date="2019" name="Int. J. Syst. Evol. Microbiol.">
        <title>The Global Catalogue of Microorganisms (GCM) 10K type strain sequencing project: providing services to taxonomists for standard genome sequencing and annotation.</title>
        <authorList>
            <consortium name="The Broad Institute Genomics Platform"/>
            <consortium name="The Broad Institute Genome Sequencing Center for Infectious Disease"/>
            <person name="Wu L."/>
            <person name="Ma J."/>
        </authorList>
    </citation>
    <scope>NUCLEOTIDE SEQUENCE [LARGE SCALE GENOMIC DNA]</scope>
    <source>
        <strain evidence="3">KCTC 52232</strain>
    </source>
</reference>
<feature type="transmembrane region" description="Helical" evidence="1">
    <location>
        <begin position="36"/>
        <end position="55"/>
    </location>
</feature>
<protein>
    <submittedName>
        <fullName evidence="2">DUF4199 domain-containing protein</fullName>
    </submittedName>
</protein>
<keyword evidence="1" id="KW-0812">Transmembrane</keyword>
<feature type="transmembrane region" description="Helical" evidence="1">
    <location>
        <begin position="142"/>
        <end position="167"/>
    </location>
</feature>
<feature type="transmembrane region" description="Helical" evidence="1">
    <location>
        <begin position="67"/>
        <end position="93"/>
    </location>
</feature>
<evidence type="ECO:0000313" key="2">
    <source>
        <dbReference type="EMBL" id="MFD2865795.1"/>
    </source>
</evidence>
<proteinExistence type="predicted"/>
<organism evidence="2 3">
    <name type="scientific">Mucilaginibacter antarcticus</name>
    <dbReference type="NCBI Taxonomy" id="1855725"/>
    <lineage>
        <taxon>Bacteria</taxon>
        <taxon>Pseudomonadati</taxon>
        <taxon>Bacteroidota</taxon>
        <taxon>Sphingobacteriia</taxon>
        <taxon>Sphingobacteriales</taxon>
        <taxon>Sphingobacteriaceae</taxon>
        <taxon>Mucilaginibacter</taxon>
    </lineage>
</organism>
<dbReference type="Pfam" id="PF13858">
    <property type="entry name" value="DUF4199"/>
    <property type="match status" value="1"/>
</dbReference>
<evidence type="ECO:0000313" key="3">
    <source>
        <dbReference type="Proteomes" id="UP001597601"/>
    </source>
</evidence>
<dbReference type="Proteomes" id="UP001597601">
    <property type="component" value="Unassembled WGS sequence"/>
</dbReference>
<dbReference type="EMBL" id="JBHUON010000017">
    <property type="protein sequence ID" value="MFD2865795.1"/>
    <property type="molecule type" value="Genomic_DNA"/>
</dbReference>
<comment type="caution">
    <text evidence="2">The sequence shown here is derived from an EMBL/GenBank/DDBJ whole genome shotgun (WGS) entry which is preliminary data.</text>
</comment>
<accession>A0ABW5XPT8</accession>